<sequence>MDKKHHFVHLAAARGVMVRQAELNPHSKQNDPNNHKEIRVVASVQREKGSVGFPQVHPRRETRDAGLHVGSERKKVGFFRSLDVTASGQTYPSPGNQFITHSRLRF</sequence>
<organism evidence="2 3">
    <name type="scientific">Caerostris extrusa</name>
    <name type="common">Bark spider</name>
    <name type="synonym">Caerostris bankana</name>
    <dbReference type="NCBI Taxonomy" id="172846"/>
    <lineage>
        <taxon>Eukaryota</taxon>
        <taxon>Metazoa</taxon>
        <taxon>Ecdysozoa</taxon>
        <taxon>Arthropoda</taxon>
        <taxon>Chelicerata</taxon>
        <taxon>Arachnida</taxon>
        <taxon>Araneae</taxon>
        <taxon>Araneomorphae</taxon>
        <taxon>Entelegynae</taxon>
        <taxon>Araneoidea</taxon>
        <taxon>Araneidae</taxon>
        <taxon>Caerostris</taxon>
    </lineage>
</organism>
<reference evidence="2 3" key="1">
    <citation type="submission" date="2021-06" db="EMBL/GenBank/DDBJ databases">
        <title>Caerostris extrusa draft genome.</title>
        <authorList>
            <person name="Kono N."/>
            <person name="Arakawa K."/>
        </authorList>
    </citation>
    <scope>NUCLEOTIDE SEQUENCE [LARGE SCALE GENOMIC DNA]</scope>
</reference>
<dbReference type="EMBL" id="BPLR01002504">
    <property type="protein sequence ID" value="GIX74407.1"/>
    <property type="molecule type" value="Genomic_DNA"/>
</dbReference>
<dbReference type="Proteomes" id="UP001054945">
    <property type="component" value="Unassembled WGS sequence"/>
</dbReference>
<name>A0AAV4MPD1_CAEEX</name>
<protein>
    <submittedName>
        <fullName evidence="2">Uncharacterized protein</fullName>
    </submittedName>
</protein>
<comment type="caution">
    <text evidence="2">The sequence shown here is derived from an EMBL/GenBank/DDBJ whole genome shotgun (WGS) entry which is preliminary data.</text>
</comment>
<feature type="region of interest" description="Disordered" evidence="1">
    <location>
        <begin position="48"/>
        <end position="69"/>
    </location>
</feature>
<evidence type="ECO:0000313" key="3">
    <source>
        <dbReference type="Proteomes" id="UP001054945"/>
    </source>
</evidence>
<feature type="compositionally biased region" description="Basic and acidic residues" evidence="1">
    <location>
        <begin position="58"/>
        <end position="69"/>
    </location>
</feature>
<dbReference type="AlphaFoldDB" id="A0AAV4MPD1"/>
<evidence type="ECO:0000313" key="2">
    <source>
        <dbReference type="EMBL" id="GIX74407.1"/>
    </source>
</evidence>
<gene>
    <name evidence="2" type="ORF">CEXT_592771</name>
</gene>
<proteinExistence type="predicted"/>
<keyword evidence="3" id="KW-1185">Reference proteome</keyword>
<accession>A0AAV4MPD1</accession>
<evidence type="ECO:0000256" key="1">
    <source>
        <dbReference type="SAM" id="MobiDB-lite"/>
    </source>
</evidence>